<organism evidence="2 3">
    <name type="scientific">Symbiodinium microadriaticum</name>
    <name type="common">Dinoflagellate</name>
    <name type="synonym">Zooxanthella microadriatica</name>
    <dbReference type="NCBI Taxonomy" id="2951"/>
    <lineage>
        <taxon>Eukaryota</taxon>
        <taxon>Sar</taxon>
        <taxon>Alveolata</taxon>
        <taxon>Dinophyceae</taxon>
        <taxon>Suessiales</taxon>
        <taxon>Symbiodiniaceae</taxon>
        <taxon>Symbiodinium</taxon>
    </lineage>
</organism>
<dbReference type="OrthoDB" id="409245at2759"/>
<evidence type="ECO:0000313" key="3">
    <source>
        <dbReference type="Proteomes" id="UP000186817"/>
    </source>
</evidence>
<reference evidence="2 3" key="1">
    <citation type="submission" date="2016-02" db="EMBL/GenBank/DDBJ databases">
        <title>Genome analysis of coral dinoflagellate symbionts highlights evolutionary adaptations to a symbiotic lifestyle.</title>
        <authorList>
            <person name="Aranda M."/>
            <person name="Li Y."/>
            <person name="Liew Y.J."/>
            <person name="Baumgarten S."/>
            <person name="Simakov O."/>
            <person name="Wilson M."/>
            <person name="Piel J."/>
            <person name="Ashoor H."/>
            <person name="Bougouffa S."/>
            <person name="Bajic V.B."/>
            <person name="Ryu T."/>
            <person name="Ravasi T."/>
            <person name="Bayer T."/>
            <person name="Micklem G."/>
            <person name="Kim H."/>
            <person name="Bhak J."/>
            <person name="Lajeunesse T.C."/>
            <person name="Voolstra C.R."/>
        </authorList>
    </citation>
    <scope>NUCLEOTIDE SEQUENCE [LARGE SCALE GENOMIC DNA]</scope>
    <source>
        <strain evidence="2 3">CCMP2467</strain>
    </source>
</reference>
<comment type="caution">
    <text evidence="2">The sequence shown here is derived from an EMBL/GenBank/DDBJ whole genome shotgun (WGS) entry which is preliminary data.</text>
</comment>
<sequence length="209" mass="23839">MGTFIRSPPGVSNESTANTETAGQPWIEDWSVTHPVDPSRVAWTDTSGSWWQAEQWVSDGRWDQGGNDNANSWSDTGRDHGAWSQWNDGTSYYWSQTTTLDHGHGTWSQRQWDDGANQWDDSANQWDDGANQWDDGADQWDDGANQWDGGANQWDDGADQWDDGANQWDGGANQWDGGANRWSDDGYNWSRSERDTWSESQWTHGQFYY</sequence>
<gene>
    <name evidence="2" type="ORF">AK812_SmicGene1035</name>
</gene>
<dbReference type="Proteomes" id="UP000186817">
    <property type="component" value="Unassembled WGS sequence"/>
</dbReference>
<proteinExistence type="predicted"/>
<dbReference type="EMBL" id="LSRX01000010">
    <property type="protein sequence ID" value="OLQ14820.1"/>
    <property type="molecule type" value="Genomic_DNA"/>
</dbReference>
<evidence type="ECO:0000256" key="1">
    <source>
        <dbReference type="SAM" id="MobiDB-lite"/>
    </source>
</evidence>
<evidence type="ECO:0000313" key="2">
    <source>
        <dbReference type="EMBL" id="OLQ14820.1"/>
    </source>
</evidence>
<dbReference type="AlphaFoldDB" id="A0A1Q9F567"/>
<protein>
    <submittedName>
        <fullName evidence="2">Uncharacterized protein</fullName>
    </submittedName>
</protein>
<keyword evidence="3" id="KW-1185">Reference proteome</keyword>
<feature type="region of interest" description="Disordered" evidence="1">
    <location>
        <begin position="1"/>
        <end position="28"/>
    </location>
</feature>
<feature type="compositionally biased region" description="Polar residues" evidence="1">
    <location>
        <begin position="10"/>
        <end position="22"/>
    </location>
</feature>
<name>A0A1Q9F567_SYMMI</name>
<accession>A0A1Q9F567</accession>